<feature type="transmembrane region" description="Helical" evidence="2">
    <location>
        <begin position="209"/>
        <end position="228"/>
    </location>
</feature>
<feature type="compositionally biased region" description="Pro residues" evidence="1">
    <location>
        <begin position="263"/>
        <end position="287"/>
    </location>
</feature>
<keyword evidence="2" id="KW-1133">Transmembrane helix</keyword>
<reference evidence="3 4" key="1">
    <citation type="submission" date="2018-07" db="EMBL/GenBank/DDBJ databases">
        <title>Dyella monticola sp. nov. and Dyella psychrodurans sp. nov. isolated from monsoon evergreen broad-leaved forest soil of Dinghu Mountain, China.</title>
        <authorList>
            <person name="Gao Z."/>
            <person name="Qiu L."/>
        </authorList>
    </citation>
    <scope>NUCLEOTIDE SEQUENCE [LARGE SCALE GENOMIC DNA]</scope>
    <source>
        <strain evidence="3 4">4MSK11</strain>
    </source>
</reference>
<keyword evidence="2" id="KW-0812">Transmembrane</keyword>
<evidence type="ECO:0000313" key="4">
    <source>
        <dbReference type="Proteomes" id="UP000255334"/>
    </source>
</evidence>
<accession>A0A370XCD7</accession>
<gene>
    <name evidence="3" type="ORF">DWU99_01265</name>
</gene>
<dbReference type="EMBL" id="QRBF01000001">
    <property type="protein sequence ID" value="RDS85937.1"/>
    <property type="molecule type" value="Genomic_DNA"/>
</dbReference>
<keyword evidence="4" id="KW-1185">Reference proteome</keyword>
<dbReference type="AlphaFoldDB" id="A0A370XCD7"/>
<protein>
    <submittedName>
        <fullName evidence="3">Uncharacterized protein</fullName>
    </submittedName>
</protein>
<dbReference type="RefSeq" id="WP_115476188.1">
    <property type="nucleotide sequence ID" value="NZ_QRBF01000001.1"/>
</dbReference>
<feature type="compositionally biased region" description="Low complexity" evidence="1">
    <location>
        <begin position="99"/>
        <end position="116"/>
    </location>
</feature>
<evidence type="ECO:0000313" key="3">
    <source>
        <dbReference type="EMBL" id="RDS85937.1"/>
    </source>
</evidence>
<feature type="region of interest" description="Disordered" evidence="1">
    <location>
        <begin position="249"/>
        <end position="358"/>
    </location>
</feature>
<name>A0A370XCD7_9GAMM</name>
<keyword evidence="2" id="KW-0472">Membrane</keyword>
<feature type="compositionally biased region" description="Basic and acidic residues" evidence="1">
    <location>
        <begin position="44"/>
        <end position="54"/>
    </location>
</feature>
<evidence type="ECO:0000256" key="1">
    <source>
        <dbReference type="SAM" id="MobiDB-lite"/>
    </source>
</evidence>
<feature type="compositionally biased region" description="Low complexity" evidence="1">
    <location>
        <begin position="249"/>
        <end position="262"/>
    </location>
</feature>
<organism evidence="3 4">
    <name type="scientific">Dyella psychrodurans</name>
    <dbReference type="NCBI Taxonomy" id="1927960"/>
    <lineage>
        <taxon>Bacteria</taxon>
        <taxon>Pseudomonadati</taxon>
        <taxon>Pseudomonadota</taxon>
        <taxon>Gammaproteobacteria</taxon>
        <taxon>Lysobacterales</taxon>
        <taxon>Rhodanobacteraceae</taxon>
        <taxon>Dyella</taxon>
    </lineage>
</organism>
<evidence type="ECO:0000256" key="2">
    <source>
        <dbReference type="SAM" id="Phobius"/>
    </source>
</evidence>
<feature type="region of interest" description="Disordered" evidence="1">
    <location>
        <begin position="99"/>
        <end position="120"/>
    </location>
</feature>
<comment type="caution">
    <text evidence="3">The sequence shown here is derived from an EMBL/GenBank/DDBJ whole genome shotgun (WGS) entry which is preliminary data.</text>
</comment>
<dbReference type="Proteomes" id="UP000255334">
    <property type="component" value="Unassembled WGS sequence"/>
</dbReference>
<proteinExistence type="predicted"/>
<sequence>MTSHDDDIAAMLAEIEGRTPSSPSKPPNTKPSTTSTSVDFSPMGKDEAKRAADALKREAAVQAAAALEALGKGAATLKDKVGALGSLIPKNVVAPAAAATRPVEPTVEPTDPETAAIVPTEPVPQQVEAAEESGHQAEDAPAEAHDAHVECVSTTNHQEAAPQVVDSALAPESADRADMDLLLRGIDDESPHVAPLQSTAPNRGNSARVLVIGGVVAVLCATGGWWALRSHAPATPPAVAAKAPAVAASSPAPTKPAMVPAPAVQPAPPASTPPAAAPVPNPQPTVPTSPNEAGPVVTASPALPKPSAPSPVVSNTPTPAPAVDSPKPQAAVAPSEAPVHRGTTQGPKAKPVAKSEWQDKADAAMDAYLKNQH</sequence>
<feature type="region of interest" description="Disordered" evidence="1">
    <location>
        <begin position="1"/>
        <end position="54"/>
    </location>
</feature>